<evidence type="ECO:0000259" key="1">
    <source>
        <dbReference type="PROSITE" id="PS50878"/>
    </source>
</evidence>
<dbReference type="PROSITE" id="PS50878">
    <property type="entry name" value="RT_POL"/>
    <property type="match status" value="1"/>
</dbReference>
<dbReference type="AlphaFoldDB" id="A0A4Y2NGX0"/>
<feature type="domain" description="Reverse transcriptase" evidence="1">
    <location>
        <begin position="1"/>
        <end position="96"/>
    </location>
</feature>
<accession>A0A4Y2NGX0</accession>
<keyword evidence="3" id="KW-1185">Reference proteome</keyword>
<evidence type="ECO:0000313" key="2">
    <source>
        <dbReference type="EMBL" id="GBN38152.1"/>
    </source>
</evidence>
<gene>
    <name evidence="2" type="ORF">AVEN_15040_1</name>
</gene>
<sequence length="417" mass="47631">MFLQAYADDLALIIAASSRKNLEVTVSASLDLLYSHLQNLNLQVASEKTLAVVFRGTQNKNRQKRGLATLKRTPIFKLNNRTIRTVDSLKYLGIFIDNQFNWNDHITFLRSKMLGIIKNFHSVTGPNWGTGVSLLKHWYLTVIQPSLLFGAAVWGGSFTKKQINTLHLIQRIALLKISKGYRTCPTDALNVILGFPPLHVVANGLFIKFQIWNKRSNDYDFIDTNNLDFYIKINNLNLNQRVIEFPELICDADYDIYTDGSGRPPWVKKKVLEEFLKNEGICEQATFHGFILGCRGAYPKVNDQVLEDVGIRNWHFKAMLSRRVLQMSVDMLQQLGDDRLGAWAKSATTHATVISDDAMLVWALWTTRWIVSLRDLASGPIKATLSHPSCSWFHPMGRQMTRELAVQVRRYRYGKLV</sequence>
<proteinExistence type="predicted"/>
<organism evidence="2 3">
    <name type="scientific">Araneus ventricosus</name>
    <name type="common">Orbweaver spider</name>
    <name type="synonym">Epeira ventricosa</name>
    <dbReference type="NCBI Taxonomy" id="182803"/>
    <lineage>
        <taxon>Eukaryota</taxon>
        <taxon>Metazoa</taxon>
        <taxon>Ecdysozoa</taxon>
        <taxon>Arthropoda</taxon>
        <taxon>Chelicerata</taxon>
        <taxon>Arachnida</taxon>
        <taxon>Araneae</taxon>
        <taxon>Araneomorphae</taxon>
        <taxon>Entelegynae</taxon>
        <taxon>Araneoidea</taxon>
        <taxon>Araneidae</taxon>
        <taxon>Araneus</taxon>
    </lineage>
</organism>
<dbReference type="EMBL" id="BGPR01009127">
    <property type="protein sequence ID" value="GBN38152.1"/>
    <property type="molecule type" value="Genomic_DNA"/>
</dbReference>
<protein>
    <recommendedName>
        <fullName evidence="1">Reverse transcriptase domain-containing protein</fullName>
    </recommendedName>
</protein>
<dbReference type="InterPro" id="IPR000477">
    <property type="entry name" value="RT_dom"/>
</dbReference>
<evidence type="ECO:0000313" key="3">
    <source>
        <dbReference type="Proteomes" id="UP000499080"/>
    </source>
</evidence>
<comment type="caution">
    <text evidence="2">The sequence shown here is derived from an EMBL/GenBank/DDBJ whole genome shotgun (WGS) entry which is preliminary data.</text>
</comment>
<dbReference type="Proteomes" id="UP000499080">
    <property type="component" value="Unassembled WGS sequence"/>
</dbReference>
<name>A0A4Y2NGX0_ARAVE</name>
<reference evidence="2 3" key="1">
    <citation type="journal article" date="2019" name="Sci. Rep.">
        <title>Orb-weaving spider Araneus ventricosus genome elucidates the spidroin gene catalogue.</title>
        <authorList>
            <person name="Kono N."/>
            <person name="Nakamura H."/>
            <person name="Ohtoshi R."/>
            <person name="Moran D.A.P."/>
            <person name="Shinohara A."/>
            <person name="Yoshida Y."/>
            <person name="Fujiwara M."/>
            <person name="Mori M."/>
            <person name="Tomita M."/>
            <person name="Arakawa K."/>
        </authorList>
    </citation>
    <scope>NUCLEOTIDE SEQUENCE [LARGE SCALE GENOMIC DNA]</scope>
</reference>